<feature type="domain" description="ABC-type transport auxiliary lipoprotein component" evidence="2">
    <location>
        <begin position="56"/>
        <end position="209"/>
    </location>
</feature>
<evidence type="ECO:0000313" key="3">
    <source>
        <dbReference type="EMBL" id="TPG44891.1"/>
    </source>
</evidence>
<name>A0A502F6Z8_9PROT</name>
<evidence type="ECO:0000256" key="1">
    <source>
        <dbReference type="SAM" id="MobiDB-lite"/>
    </source>
</evidence>
<reference evidence="3 4" key="1">
    <citation type="journal article" date="2019" name="Environ. Microbiol.">
        <title>Species interactions and distinct microbial communities in high Arctic permafrost affected cryosols are associated with the CH4 and CO2 gas fluxes.</title>
        <authorList>
            <person name="Altshuler I."/>
            <person name="Hamel J."/>
            <person name="Turney S."/>
            <person name="Magnuson E."/>
            <person name="Levesque R."/>
            <person name="Greer C."/>
            <person name="Whyte L.G."/>
        </authorList>
    </citation>
    <scope>NUCLEOTIDE SEQUENCE [LARGE SCALE GENOMIC DNA]</scope>
    <source>
        <strain evidence="3 4">S9.3B</strain>
    </source>
</reference>
<gene>
    <name evidence="3" type="ORF">EAH89_26760</name>
</gene>
<dbReference type="InterPro" id="IPR005586">
    <property type="entry name" value="ABC_trans_aux"/>
</dbReference>
<protein>
    <submittedName>
        <fullName evidence="3">Membrane integrity-associated transporter subunit PqiC</fullName>
    </submittedName>
</protein>
<dbReference type="AlphaFoldDB" id="A0A502F6Z8"/>
<dbReference type="Pfam" id="PF03886">
    <property type="entry name" value="ABC_trans_aux"/>
    <property type="match status" value="1"/>
</dbReference>
<evidence type="ECO:0000259" key="2">
    <source>
        <dbReference type="Pfam" id="PF03886"/>
    </source>
</evidence>
<dbReference type="Gene3D" id="3.40.50.10610">
    <property type="entry name" value="ABC-type transport auxiliary lipoprotein component"/>
    <property type="match status" value="1"/>
</dbReference>
<dbReference type="Proteomes" id="UP000317078">
    <property type="component" value="Unassembled WGS sequence"/>
</dbReference>
<feature type="compositionally biased region" description="Basic and acidic residues" evidence="1">
    <location>
        <begin position="9"/>
        <end position="21"/>
    </location>
</feature>
<proteinExistence type="predicted"/>
<comment type="caution">
    <text evidence="3">The sequence shown here is derived from an EMBL/GenBank/DDBJ whole genome shotgun (WGS) entry which is preliminary data.</text>
</comment>
<keyword evidence="4" id="KW-1185">Reference proteome</keyword>
<evidence type="ECO:0000313" key="4">
    <source>
        <dbReference type="Proteomes" id="UP000317078"/>
    </source>
</evidence>
<feature type="region of interest" description="Disordered" evidence="1">
    <location>
        <begin position="1"/>
        <end position="26"/>
    </location>
</feature>
<sequence>MPRPPPRGADPRTHRPGDRAVRGARTPGRRGLALLGLALLPAACASPEPSLYRLLPAPGPVRRTRPLTVELRQVSVPGYLDRPEIIRAGEGARLRSLGNERWAEPLGDLLGSVLAENLALRLPDATVVTEGGALRAEGDVVVEVDVQRFEAGSANVVELVAQVSVRSRADRERRTTRVVRARRAATGPDTPALVGAMSAALGEVAEAVASMVRG</sequence>
<organism evidence="3 4">
    <name type="scientific">Muricoccus nepalensis</name>
    <dbReference type="NCBI Taxonomy" id="1854500"/>
    <lineage>
        <taxon>Bacteria</taxon>
        <taxon>Pseudomonadati</taxon>
        <taxon>Pseudomonadota</taxon>
        <taxon>Alphaproteobacteria</taxon>
        <taxon>Acetobacterales</taxon>
        <taxon>Roseomonadaceae</taxon>
        <taxon>Muricoccus</taxon>
    </lineage>
</organism>
<accession>A0A502F6Z8</accession>
<dbReference type="OrthoDB" id="7064073at2"/>
<dbReference type="EMBL" id="RCZP01000049">
    <property type="protein sequence ID" value="TPG44891.1"/>
    <property type="molecule type" value="Genomic_DNA"/>
</dbReference>
<dbReference type="SUPFAM" id="SSF159594">
    <property type="entry name" value="XCC0632-like"/>
    <property type="match status" value="1"/>
</dbReference>